<comment type="caution">
    <text evidence="1">The sequence shown here is derived from an EMBL/GenBank/DDBJ whole genome shotgun (WGS) entry which is preliminary data.</text>
</comment>
<dbReference type="Proteomes" id="UP000637267">
    <property type="component" value="Unassembled WGS sequence"/>
</dbReference>
<evidence type="ECO:0000313" key="2">
    <source>
        <dbReference type="Proteomes" id="UP000637267"/>
    </source>
</evidence>
<keyword evidence="2" id="KW-1185">Reference proteome</keyword>
<sequence>MTSPNCTLTAEMYSPPFGTGAPCLWFFIQGVPLQLWAEKQFTETGYDFRVEATAVAQIWLYDDDEDALAMERIAPAESGTSTVVPILVCSDDMDFGCIVIVAEQVVEDDTVSWTRLGLSASTGLKVGVNTRWLTKCDAVFDLAEFSEAVERFKQLRHVK</sequence>
<dbReference type="RefSeq" id="WP_188704539.1">
    <property type="nucleotide sequence ID" value="NZ_BMLX01000003.1"/>
</dbReference>
<evidence type="ECO:0008006" key="3">
    <source>
        <dbReference type="Google" id="ProtNLM"/>
    </source>
</evidence>
<gene>
    <name evidence="1" type="ORF">GCM10010970_23120</name>
</gene>
<protein>
    <recommendedName>
        <fullName evidence="3">CheW-like domain-containing protein</fullName>
    </recommendedName>
</protein>
<name>A0ABQ2PAQ2_9NEIS</name>
<organism evidence="1 2">
    <name type="scientific">Silvimonas iriomotensis</name>
    <dbReference type="NCBI Taxonomy" id="449662"/>
    <lineage>
        <taxon>Bacteria</taxon>
        <taxon>Pseudomonadati</taxon>
        <taxon>Pseudomonadota</taxon>
        <taxon>Betaproteobacteria</taxon>
        <taxon>Neisseriales</taxon>
        <taxon>Chitinibacteraceae</taxon>
        <taxon>Silvimonas</taxon>
    </lineage>
</organism>
<proteinExistence type="predicted"/>
<evidence type="ECO:0000313" key="1">
    <source>
        <dbReference type="EMBL" id="GGP22044.1"/>
    </source>
</evidence>
<dbReference type="EMBL" id="BMLX01000003">
    <property type="protein sequence ID" value="GGP22044.1"/>
    <property type="molecule type" value="Genomic_DNA"/>
</dbReference>
<accession>A0ABQ2PAQ2</accession>
<reference evidence="2" key="1">
    <citation type="journal article" date="2019" name="Int. J. Syst. Evol. Microbiol.">
        <title>The Global Catalogue of Microorganisms (GCM) 10K type strain sequencing project: providing services to taxonomists for standard genome sequencing and annotation.</title>
        <authorList>
            <consortium name="The Broad Institute Genomics Platform"/>
            <consortium name="The Broad Institute Genome Sequencing Center for Infectious Disease"/>
            <person name="Wu L."/>
            <person name="Ma J."/>
        </authorList>
    </citation>
    <scope>NUCLEOTIDE SEQUENCE [LARGE SCALE GENOMIC DNA]</scope>
    <source>
        <strain evidence="2">CGMCC 1.8859</strain>
    </source>
</reference>